<accession>A0ABQ4ST91</accession>
<reference evidence="1" key="2">
    <citation type="submission" date="2021-08" db="EMBL/GenBank/DDBJ databases">
        <authorList>
            <person name="Tani A."/>
            <person name="Ola A."/>
            <person name="Ogura Y."/>
            <person name="Katsura K."/>
            <person name="Hayashi T."/>
        </authorList>
    </citation>
    <scope>NUCLEOTIDE SEQUENCE</scope>
    <source>
        <strain evidence="1">LMG 23639</strain>
    </source>
</reference>
<name>A0ABQ4ST91_9HYPH</name>
<evidence type="ECO:0000313" key="1">
    <source>
        <dbReference type="EMBL" id="GJE06437.1"/>
    </source>
</evidence>
<dbReference type="EMBL" id="BPQR01000029">
    <property type="protein sequence ID" value="GJE06437.1"/>
    <property type="molecule type" value="Genomic_DNA"/>
</dbReference>
<evidence type="ECO:0000313" key="2">
    <source>
        <dbReference type="Proteomes" id="UP001055102"/>
    </source>
</evidence>
<proteinExistence type="predicted"/>
<organism evidence="1 2">
    <name type="scientific">Methylobacterium jeotgali</name>
    <dbReference type="NCBI Taxonomy" id="381630"/>
    <lineage>
        <taxon>Bacteria</taxon>
        <taxon>Pseudomonadati</taxon>
        <taxon>Pseudomonadota</taxon>
        <taxon>Alphaproteobacteria</taxon>
        <taxon>Hyphomicrobiales</taxon>
        <taxon>Methylobacteriaceae</taxon>
        <taxon>Methylobacterium</taxon>
    </lineage>
</organism>
<comment type="caution">
    <text evidence="1">The sequence shown here is derived from an EMBL/GenBank/DDBJ whole genome shotgun (WGS) entry which is preliminary data.</text>
</comment>
<dbReference type="Proteomes" id="UP001055102">
    <property type="component" value="Unassembled WGS sequence"/>
</dbReference>
<dbReference type="RefSeq" id="WP_238275135.1">
    <property type="nucleotide sequence ID" value="NZ_BPQR01000029.1"/>
</dbReference>
<keyword evidence="2" id="KW-1185">Reference proteome</keyword>
<sequence length="97" mass="11151">MRHTSVNRSGSLSPEASRIDEIVAQIGRLLRHRAYQRDKVVSPLLLRHLPHDSGYAWQGEEALRQRLERAGLDARALDHLALNARTEFARMQERTRA</sequence>
<gene>
    <name evidence="1" type="ORF">AOPFMNJM_1756</name>
</gene>
<reference evidence="1" key="1">
    <citation type="journal article" date="2021" name="Front. Microbiol.">
        <title>Comprehensive Comparative Genomics and Phenotyping of Methylobacterium Species.</title>
        <authorList>
            <person name="Alessa O."/>
            <person name="Ogura Y."/>
            <person name="Fujitani Y."/>
            <person name="Takami H."/>
            <person name="Hayashi T."/>
            <person name="Sahin N."/>
            <person name="Tani A."/>
        </authorList>
    </citation>
    <scope>NUCLEOTIDE SEQUENCE</scope>
    <source>
        <strain evidence="1">LMG 23639</strain>
    </source>
</reference>
<protein>
    <submittedName>
        <fullName evidence="1">Uncharacterized protein</fullName>
    </submittedName>
</protein>